<comment type="caution">
    <text evidence="1">The sequence shown here is derived from an EMBL/GenBank/DDBJ whole genome shotgun (WGS) entry which is preliminary data.</text>
</comment>
<keyword evidence="2" id="KW-1185">Reference proteome</keyword>
<reference evidence="1 2" key="1">
    <citation type="submission" date="2019-12" db="EMBL/GenBank/DDBJ databases">
        <authorList>
            <person name="Zhang Y.-J."/>
        </authorList>
    </citation>
    <scope>NUCLEOTIDE SEQUENCE [LARGE SCALE GENOMIC DNA]</scope>
    <source>
        <strain evidence="1 2">CY05</strain>
    </source>
</reference>
<evidence type="ECO:0008006" key="3">
    <source>
        <dbReference type="Google" id="ProtNLM"/>
    </source>
</evidence>
<sequence length="176" mass="19324">MPFLIAAVGVIAAVYFFLNRARNTAHMAGDIVDMANDVRLAARRFGFHRQTDVHPVENIDDANLAIAALTMAFQELDGLPTQDQRDDLIVQLQQQLDMDRPSAEEALVLGRWLVSQCGGADTAVSRLARKTYKLGGAEILPPLMEVIKGSLPPSGLSQRQKEALEDLRIAFKISGR</sequence>
<protein>
    <recommendedName>
        <fullName evidence="3">Co-chaperone DjlA N-terminal domain-containing protein</fullName>
    </recommendedName>
</protein>
<evidence type="ECO:0000313" key="2">
    <source>
        <dbReference type="Proteomes" id="UP000478892"/>
    </source>
</evidence>
<gene>
    <name evidence="1" type="ORF">GO984_08250</name>
</gene>
<accession>A0A6L6WEV1</accession>
<proteinExistence type="predicted"/>
<organism evidence="1 2">
    <name type="scientific">Parasedimentitalea huanghaiensis</name>
    <dbReference type="NCBI Taxonomy" id="2682100"/>
    <lineage>
        <taxon>Bacteria</taxon>
        <taxon>Pseudomonadati</taxon>
        <taxon>Pseudomonadota</taxon>
        <taxon>Alphaproteobacteria</taxon>
        <taxon>Rhodobacterales</taxon>
        <taxon>Paracoccaceae</taxon>
        <taxon>Parasedimentitalea</taxon>
    </lineage>
</organism>
<dbReference type="Proteomes" id="UP000478892">
    <property type="component" value="Unassembled WGS sequence"/>
</dbReference>
<dbReference type="AlphaFoldDB" id="A0A6L6WEV1"/>
<evidence type="ECO:0000313" key="1">
    <source>
        <dbReference type="EMBL" id="MVO15798.1"/>
    </source>
</evidence>
<dbReference type="EMBL" id="WQLV01000004">
    <property type="protein sequence ID" value="MVO15798.1"/>
    <property type="molecule type" value="Genomic_DNA"/>
</dbReference>
<name>A0A6L6WEV1_9RHOB</name>
<dbReference type="RefSeq" id="WP_157022066.1">
    <property type="nucleotide sequence ID" value="NZ_WQLV01000004.1"/>
</dbReference>